<dbReference type="AlphaFoldDB" id="A0A7M7IFY9"/>
<accession>A0A7M7IFY9</accession>
<proteinExistence type="predicted"/>
<name>A0A7M7IFY9_APIME</name>
<accession>A0A8B7KK07</accession>
<feature type="compositionally biased region" description="Polar residues" evidence="1">
    <location>
        <begin position="494"/>
        <end position="503"/>
    </location>
</feature>
<dbReference type="RefSeq" id="XP_016768359.1">
    <property type="nucleotide sequence ID" value="XM_016912870.2"/>
</dbReference>
<sequence>MLLLFQISLLLFLITEIGTIGIGKAWQILPYTTDYWNPSWPRLDSSAFEVRSVSGVGHLNPSETIQRDLKFDQSKSIQPNIIPLSKSNVLFGQKYFNQFETNFEDSPYDKYENQDEMNDAVEDKIFKKDKIFKAGIAMTILDPKDNKDSLKNTADETRKIVPRIRRDTENETKMEQISTSKNVREIRLNSPDDWSTQPLSIEFPHRSSLDQMIQQTMDDEESPSARSYHTPRADFITSHHRRSYEHREARDMPITRAYDDYDVPWYRSTTIRERDYEPLSYRRGYNYYYPDRYRMERDYYMRVPPNDYSYYYDRYRDEDLDLYGRSRPTPKPKRIIYYATLPEIVRKPVDLRNYPRPYDGTRTGPVSRDGNYKRIPGNVDPSRYRYRHAYDGYDNYSKRSSFVDRPYSYPEEESRRKMALENLRNNDPFDQNNDRKLANQITIRNEGKLPWPVQIGTEVSVKDDERISGRKIFGENNGYDRFQNAQLQKAPDATGSSELQSDN</sequence>
<keyword evidence="2" id="KW-0732">Signal</keyword>
<feature type="chain" id="PRO_5044659856" evidence="2">
    <location>
        <begin position="20"/>
        <end position="503"/>
    </location>
</feature>
<evidence type="ECO:0000313" key="5">
    <source>
        <dbReference type="RefSeq" id="XP_016768359.1"/>
    </source>
</evidence>
<evidence type="ECO:0000313" key="3">
    <source>
        <dbReference type="EnsemblMetazoa" id="XP_016768359"/>
    </source>
</evidence>
<feature type="region of interest" description="Disordered" evidence="1">
    <location>
        <begin position="355"/>
        <end position="379"/>
    </location>
</feature>
<dbReference type="KEGG" id="ame:107963964"/>
<protein>
    <submittedName>
        <fullName evidence="5 6">Uncharacterized protein LOC107963964</fullName>
    </submittedName>
</protein>
<evidence type="ECO:0000313" key="4">
    <source>
        <dbReference type="Proteomes" id="UP000005203"/>
    </source>
</evidence>
<evidence type="ECO:0000313" key="6">
    <source>
        <dbReference type="RefSeq" id="XP_016768360.1"/>
    </source>
</evidence>
<dbReference type="Proteomes" id="UP000005203">
    <property type="component" value="Linkage group LG6"/>
</dbReference>
<dbReference type="OMA" id="PWPVQIG"/>
<accession>A0A8B7KK06</accession>
<reference evidence="3" key="1">
    <citation type="submission" date="2021-01" db="UniProtKB">
        <authorList>
            <consortium name="EnsemblMetazoa"/>
        </authorList>
    </citation>
    <scope>IDENTIFICATION</scope>
    <source>
        <strain evidence="3">DH4</strain>
    </source>
</reference>
<dbReference type="GeneID" id="107963964"/>
<accession>A0A7M7IFJ2</accession>
<dbReference type="EnsemblMetazoa" id="XM_016912871">
    <property type="protein sequence ID" value="XP_016768360"/>
    <property type="gene ID" value="LOC107963964"/>
</dbReference>
<evidence type="ECO:0000256" key="1">
    <source>
        <dbReference type="SAM" id="MobiDB-lite"/>
    </source>
</evidence>
<feature type="signal peptide" evidence="2">
    <location>
        <begin position="1"/>
        <end position="19"/>
    </location>
</feature>
<dbReference type="RefSeq" id="XP_016768360.1">
    <property type="nucleotide sequence ID" value="XM_016912871.2"/>
</dbReference>
<evidence type="ECO:0000256" key="2">
    <source>
        <dbReference type="SAM" id="SignalP"/>
    </source>
</evidence>
<dbReference type="EnsemblMetazoa" id="XM_016912870">
    <property type="protein sequence ID" value="XP_016768359"/>
    <property type="gene ID" value="LOC107963964"/>
</dbReference>
<organism evidence="3">
    <name type="scientific">Apis mellifera</name>
    <name type="common">Honeybee</name>
    <dbReference type="NCBI Taxonomy" id="7460"/>
    <lineage>
        <taxon>Eukaryota</taxon>
        <taxon>Metazoa</taxon>
        <taxon>Ecdysozoa</taxon>
        <taxon>Arthropoda</taxon>
        <taxon>Hexapoda</taxon>
        <taxon>Insecta</taxon>
        <taxon>Pterygota</taxon>
        <taxon>Neoptera</taxon>
        <taxon>Endopterygota</taxon>
        <taxon>Hymenoptera</taxon>
        <taxon>Apocrita</taxon>
        <taxon>Aculeata</taxon>
        <taxon>Apoidea</taxon>
        <taxon>Anthophila</taxon>
        <taxon>Apidae</taxon>
        <taxon>Apis</taxon>
    </lineage>
</organism>
<keyword evidence="4" id="KW-1185">Reference proteome</keyword>
<reference evidence="5 6" key="2">
    <citation type="submission" date="2025-04" db="UniProtKB">
        <authorList>
            <consortium name="RefSeq"/>
        </authorList>
    </citation>
    <scope>IDENTIFICATION</scope>
    <source>
        <strain evidence="5 6">DH4</strain>
        <tissue evidence="5 6">Whole body</tissue>
    </source>
</reference>
<dbReference type="OrthoDB" id="7671074at2759"/>
<gene>
    <name evidence="3" type="primary">107963964</name>
    <name evidence="5 6" type="synonym">LOC107963964</name>
</gene>
<feature type="region of interest" description="Disordered" evidence="1">
    <location>
        <begin position="472"/>
        <end position="503"/>
    </location>
</feature>